<gene>
    <name evidence="2" type="ORF">FRZ44_21080</name>
</gene>
<dbReference type="InterPro" id="IPR006311">
    <property type="entry name" value="TAT_signal"/>
</dbReference>
<dbReference type="AlphaFoldDB" id="A0A5J6MH65"/>
<dbReference type="InterPro" id="IPR050582">
    <property type="entry name" value="HAD-like_SerB"/>
</dbReference>
<sequence length="343" mass="38000">MSDKQSPSELSRRQALTLPLAAAAVGLLAPSLAKAAADDPLPSWNDSRSKTAILDFVGRVTKEGGSDFVPVEDRIAVFDNDGTLWSEQPAYFQFFFALARVKQLYPEHPEWENQQPFAAAISGDMKTLAESGEKGMATIVMATHAGMTTAEFAQLVVDWATTAKHPRFNRLFIDLVYQPMLDTLALLRQNGFKTYIVSGGGIEFMRPWTEKVYGIPPEQVVGSSIVTKFEMKDGKPVLMRLPKIDFIDDGPGKPVGINQFIGRRPIFAAGNSDGDLEMLQWVTGGQGPRFGMLVHHTDEKREWAYDRQSKVGRLDKALDAAVAAKWTVVDMKWDWAKIYPFGG</sequence>
<evidence type="ECO:0000256" key="1">
    <source>
        <dbReference type="SAM" id="SignalP"/>
    </source>
</evidence>
<organism evidence="2 3">
    <name type="scientific">Hypericibacter terrae</name>
    <dbReference type="NCBI Taxonomy" id="2602015"/>
    <lineage>
        <taxon>Bacteria</taxon>
        <taxon>Pseudomonadati</taxon>
        <taxon>Pseudomonadota</taxon>
        <taxon>Alphaproteobacteria</taxon>
        <taxon>Rhodospirillales</taxon>
        <taxon>Dongiaceae</taxon>
        <taxon>Hypericibacter</taxon>
    </lineage>
</organism>
<dbReference type="EMBL" id="CP042906">
    <property type="protein sequence ID" value="QEX16813.1"/>
    <property type="molecule type" value="Genomic_DNA"/>
</dbReference>
<protein>
    <submittedName>
        <fullName evidence="2">Haloacid dehalogenase</fullName>
    </submittedName>
</protein>
<reference evidence="2 3" key="1">
    <citation type="submission" date="2019-08" db="EMBL/GenBank/DDBJ databases">
        <title>Hyperibacter terrae gen. nov., sp. nov. and Hyperibacter viscosus sp. nov., two new members in the family Rhodospirillaceae isolated from the rhizosphere of Hypericum perforatum.</title>
        <authorList>
            <person name="Noviana Z."/>
        </authorList>
    </citation>
    <scope>NUCLEOTIDE SEQUENCE [LARGE SCALE GENOMIC DNA]</scope>
    <source>
        <strain evidence="2 3">R5913</strain>
    </source>
</reference>
<dbReference type="Pfam" id="PF12710">
    <property type="entry name" value="HAD"/>
    <property type="match status" value="1"/>
</dbReference>
<dbReference type="KEGG" id="htq:FRZ44_21080"/>
<dbReference type="RefSeq" id="WP_225308641.1">
    <property type="nucleotide sequence ID" value="NZ_CP042906.1"/>
</dbReference>
<keyword evidence="1" id="KW-0732">Signal</keyword>
<proteinExistence type="predicted"/>
<dbReference type="InterPro" id="IPR036412">
    <property type="entry name" value="HAD-like_sf"/>
</dbReference>
<dbReference type="Gene3D" id="3.40.50.1000">
    <property type="entry name" value="HAD superfamily/HAD-like"/>
    <property type="match status" value="1"/>
</dbReference>
<evidence type="ECO:0000313" key="2">
    <source>
        <dbReference type="EMBL" id="QEX16813.1"/>
    </source>
</evidence>
<dbReference type="SUPFAM" id="SSF56784">
    <property type="entry name" value="HAD-like"/>
    <property type="match status" value="1"/>
</dbReference>
<accession>A0A5J6MH65</accession>
<keyword evidence="3" id="KW-1185">Reference proteome</keyword>
<evidence type="ECO:0000313" key="3">
    <source>
        <dbReference type="Proteomes" id="UP000326202"/>
    </source>
</evidence>
<feature type="chain" id="PRO_5023928417" evidence="1">
    <location>
        <begin position="36"/>
        <end position="343"/>
    </location>
</feature>
<feature type="signal peptide" evidence="1">
    <location>
        <begin position="1"/>
        <end position="35"/>
    </location>
</feature>
<dbReference type="PROSITE" id="PS51318">
    <property type="entry name" value="TAT"/>
    <property type="match status" value="1"/>
</dbReference>
<dbReference type="Proteomes" id="UP000326202">
    <property type="component" value="Chromosome"/>
</dbReference>
<dbReference type="PANTHER" id="PTHR43344">
    <property type="entry name" value="PHOSPHOSERINE PHOSPHATASE"/>
    <property type="match status" value="1"/>
</dbReference>
<dbReference type="InterPro" id="IPR023214">
    <property type="entry name" value="HAD_sf"/>
</dbReference>
<name>A0A5J6MH65_9PROT</name>